<evidence type="ECO:0000313" key="4">
    <source>
        <dbReference type="Proteomes" id="UP000186607"/>
    </source>
</evidence>
<dbReference type="AlphaFoldDB" id="A0A1U7NWH0"/>
<dbReference type="Gene3D" id="3.40.250.10">
    <property type="entry name" value="Rhodanese-like domain"/>
    <property type="match status" value="1"/>
</dbReference>
<dbReference type="CDD" id="cd00158">
    <property type="entry name" value="RHOD"/>
    <property type="match status" value="1"/>
</dbReference>
<dbReference type="Pfam" id="PF00581">
    <property type="entry name" value="Rhodanese"/>
    <property type="match status" value="1"/>
</dbReference>
<comment type="caution">
    <text evidence="2">The sequence shown here is derived from an EMBL/GenBank/DDBJ whole genome shotgun (WGS) entry which is preliminary data.</text>
</comment>
<dbReference type="Proteomes" id="UP000186607">
    <property type="component" value="Unassembled WGS sequence"/>
</dbReference>
<dbReference type="InterPro" id="IPR050229">
    <property type="entry name" value="GlpE_sulfurtransferase"/>
</dbReference>
<dbReference type="EMBL" id="MSTI01000107">
    <property type="protein sequence ID" value="OLV17247.1"/>
    <property type="molecule type" value="Genomic_DNA"/>
</dbReference>
<protein>
    <recommendedName>
        <fullName evidence="1">Rhodanese domain-containing protein</fullName>
    </recommendedName>
</protein>
<dbReference type="InterPro" id="IPR001763">
    <property type="entry name" value="Rhodanese-like_dom"/>
</dbReference>
<dbReference type="PANTHER" id="PTHR43031:SF16">
    <property type="entry name" value="OXIDOREDUCTASE"/>
    <property type="match status" value="1"/>
</dbReference>
<feature type="domain" description="Rhodanese" evidence="1">
    <location>
        <begin position="50"/>
        <end position="98"/>
    </location>
</feature>
<reference evidence="2 4" key="1">
    <citation type="submission" date="2017-01" db="EMBL/GenBank/DDBJ databases">
        <title>Genome Analysis of Deinococcus marmoris KOPRI26562.</title>
        <authorList>
            <person name="Kim J.H."/>
            <person name="Oh H.-M."/>
        </authorList>
    </citation>
    <scope>NUCLEOTIDE SEQUENCE [LARGE SCALE GENOMIC DNA]</scope>
    <source>
        <strain evidence="2 4">KOPRI26562</strain>
    </source>
</reference>
<dbReference type="STRING" id="249408.BOO71_0005116"/>
<evidence type="ECO:0000313" key="2">
    <source>
        <dbReference type="EMBL" id="OLV17247.1"/>
    </source>
</evidence>
<evidence type="ECO:0000313" key="3">
    <source>
        <dbReference type="EMBL" id="OLV18692.1"/>
    </source>
</evidence>
<sequence length="120" mass="13186">MTPQTLNAQLKSKDFLLINVHIPYEGELQNTDLFLPFDQMNATPVLPRAKNAEIVVYCRSGSMSALAVRALVRRGYTNVRELRGGMNAWTAAGFELKSLPEASFVRPDGFPAISFSGKGP</sequence>
<dbReference type="EMBL" id="MSTI01000062">
    <property type="protein sequence ID" value="OLV18692.1"/>
    <property type="molecule type" value="Genomic_DNA"/>
</dbReference>
<keyword evidence="4" id="KW-1185">Reference proteome</keyword>
<name>A0A1U7NWH0_9DEIO</name>
<dbReference type="InterPro" id="IPR036873">
    <property type="entry name" value="Rhodanese-like_dom_sf"/>
</dbReference>
<dbReference type="SMART" id="SM00450">
    <property type="entry name" value="RHOD"/>
    <property type="match status" value="1"/>
</dbReference>
<dbReference type="PANTHER" id="PTHR43031">
    <property type="entry name" value="FAD-DEPENDENT OXIDOREDUCTASE"/>
    <property type="match status" value="1"/>
</dbReference>
<evidence type="ECO:0000259" key="1">
    <source>
        <dbReference type="PROSITE" id="PS50206"/>
    </source>
</evidence>
<dbReference type="SUPFAM" id="SSF52821">
    <property type="entry name" value="Rhodanese/Cell cycle control phosphatase"/>
    <property type="match status" value="1"/>
</dbReference>
<gene>
    <name evidence="3" type="ORF">BOO71_0005116</name>
    <name evidence="2" type="ORF">BOO71_0009355</name>
</gene>
<dbReference type="PROSITE" id="PS50206">
    <property type="entry name" value="RHODANESE_3"/>
    <property type="match status" value="1"/>
</dbReference>
<proteinExistence type="predicted"/>
<accession>A0A1U7NWH0</accession>
<organism evidence="2 4">
    <name type="scientific">Deinococcus marmoris</name>
    <dbReference type="NCBI Taxonomy" id="249408"/>
    <lineage>
        <taxon>Bacteria</taxon>
        <taxon>Thermotogati</taxon>
        <taxon>Deinococcota</taxon>
        <taxon>Deinococci</taxon>
        <taxon>Deinococcales</taxon>
        <taxon>Deinococcaceae</taxon>
        <taxon>Deinococcus</taxon>
    </lineage>
</organism>